<dbReference type="PATRIC" id="fig|226910.6.peg.3151"/>
<comment type="function">
    <text evidence="16">Part of the high-affinity ATP-driven potassium transport (or Kdp) system, which catalyzes the hydrolysis of ATP coupled with the electrogenic transport of potassium into the cytoplasm. This subunit is responsible for energy coupling to the transport system and for the release of the potassium ions to the cytoplasm.</text>
</comment>
<dbReference type="NCBIfam" id="TIGR01494">
    <property type="entry name" value="ATPase_P-type"/>
    <property type="match status" value="1"/>
</dbReference>
<feature type="binding site" evidence="16">
    <location>
        <position position="410"/>
    </location>
    <ligand>
        <name>ATP</name>
        <dbReference type="ChEBI" id="CHEBI:30616"/>
    </ligand>
</feature>
<sequence length="696" mass="73901">MKVEKALPLAPLSTPVKARKDRRQENRQERLRLILVEPLKKFDPRVQIKNPVMFVVWIGTLVTAALTLDPQLFGPSNATSLYNGVVTFILFITVWFANLAEAMAEGRGKAKAASLRQTTTQLNATRLLAGGRTEVVSAASLRKDDLIRVSRNELIPMDGEVVEGAAYVDESMITGESAPVIKESGSDVNSSVTGGTKVISDSLVILVTATPGNTFLDRMISLVEGAKRQKTPNEIALTVLLSVLTLIFVIVVTAIAPVASYLHAQINVADLVALIVALIPTTIGALLSAIGIAGIDRTLRFNMLAMSGKAVEAAGDVNTLLLDKTGTITIGNRQATELLPVKGVTRQELQQAAYLASLFDSTPEGKSTTAFAKAQGIFEESRLEEAVGMDFSAQTRMSGSDLADGRVVRKGAVDSLVSYVQDSYGSEIPADLERIALGVSQQGATPLAVAIDGRILGIIKLSDVLKPGIRERAAQLRAMGIRTVMITGDNPTTASVIAAQAGLDDFVAQATPEDKLKLIRREQAAGHLVAMTGDGTNDAPALAQADVGLAMYTGTMPAKEAANIIDLDSDPTKLLDLVTIGKRMLITRGALTTFSIANDVAKYFAILPALFMVALPGLAALNLMHLATPQSAILSALIFNALVIPALIPLALRGVNFMPKSAETMFYRNLLVYGVGGLIAPFVGIKLIDLCLVPFL</sequence>
<dbReference type="NCBIfam" id="TIGR01497">
    <property type="entry name" value="kdpB"/>
    <property type="match status" value="1"/>
</dbReference>
<dbReference type="Proteomes" id="UP000031535">
    <property type="component" value="Unassembled WGS sequence"/>
</dbReference>
<feature type="binding site" evidence="16">
    <location>
        <position position="538"/>
    </location>
    <ligand>
        <name>Mg(2+)</name>
        <dbReference type="ChEBI" id="CHEBI:18420"/>
    </ligand>
</feature>
<gene>
    <name evidence="16" type="primary">kdpB</name>
    <name evidence="18" type="ORF">UCMB321_3163</name>
</gene>
<feature type="transmembrane region" description="Helical" evidence="16">
    <location>
        <begin position="235"/>
        <end position="259"/>
    </location>
</feature>
<evidence type="ECO:0000256" key="5">
    <source>
        <dbReference type="ARBA" id="ARBA00022553"/>
    </source>
</evidence>
<reference evidence="18 19" key="1">
    <citation type="submission" date="2015-01" db="EMBL/GenBank/DDBJ databases">
        <title>Complete genome of Pseudomonas batumici UCM B-321 producer of the batumin antibiotic with strong antistaphilococcal and potential anticancer activity.</title>
        <authorList>
            <person name="Klochko V.V."/>
            <person name="Zelena L.B."/>
            <person name="Elena K.A."/>
            <person name="Reva O.N."/>
        </authorList>
    </citation>
    <scope>NUCLEOTIDE SEQUENCE [LARGE SCALE GENOMIC DNA]</scope>
    <source>
        <strain evidence="18 19">UCM B-321</strain>
    </source>
</reference>
<dbReference type="EMBL" id="JXDG01000040">
    <property type="protein sequence ID" value="KIH83213.1"/>
    <property type="molecule type" value="Genomic_DNA"/>
</dbReference>
<dbReference type="Pfam" id="PF00702">
    <property type="entry name" value="Hydrolase"/>
    <property type="match status" value="1"/>
</dbReference>
<feature type="transmembrane region" description="Helical" evidence="16">
    <location>
        <begin position="271"/>
        <end position="295"/>
    </location>
</feature>
<evidence type="ECO:0000256" key="4">
    <source>
        <dbReference type="ARBA" id="ARBA00022538"/>
    </source>
</evidence>
<dbReference type="InterPro" id="IPR001757">
    <property type="entry name" value="P_typ_ATPase"/>
</dbReference>
<evidence type="ECO:0000256" key="12">
    <source>
        <dbReference type="ARBA" id="ARBA00022967"/>
    </source>
</evidence>
<dbReference type="InterPro" id="IPR018303">
    <property type="entry name" value="ATPase_P-typ_P_site"/>
</dbReference>
<dbReference type="InterPro" id="IPR044492">
    <property type="entry name" value="P_typ_ATPase_HD_dom"/>
</dbReference>
<dbReference type="InterPro" id="IPR059000">
    <property type="entry name" value="ATPase_P-type_domA"/>
</dbReference>
<evidence type="ECO:0000313" key="18">
    <source>
        <dbReference type="EMBL" id="KIH83213.1"/>
    </source>
</evidence>
<dbReference type="HAMAP" id="MF_00285">
    <property type="entry name" value="KdpB"/>
    <property type="match status" value="1"/>
</dbReference>
<dbReference type="RefSeq" id="WP_040068427.1">
    <property type="nucleotide sequence ID" value="NZ_JXDG01000040.1"/>
</dbReference>
<dbReference type="STRING" id="226910.UCMB321_3163"/>
<feature type="binding site" evidence="16">
    <location>
        <position position="360"/>
    </location>
    <ligand>
        <name>ATP</name>
        <dbReference type="ChEBI" id="CHEBI:30616"/>
    </ligand>
</feature>
<dbReference type="InterPro" id="IPR023214">
    <property type="entry name" value="HAD_sf"/>
</dbReference>
<dbReference type="SUPFAM" id="SSF81653">
    <property type="entry name" value="Calcium ATPase, transduction domain A"/>
    <property type="match status" value="1"/>
</dbReference>
<feature type="transmembrane region" description="Helical" evidence="16">
    <location>
        <begin position="80"/>
        <end position="100"/>
    </location>
</feature>
<comment type="subunit">
    <text evidence="16">The system is composed of three essential subunits: KdpA, KdpB and KdpC.</text>
</comment>
<keyword evidence="9 16" id="KW-0067">ATP-binding</keyword>
<evidence type="ECO:0000256" key="15">
    <source>
        <dbReference type="ARBA" id="ARBA00023136"/>
    </source>
</evidence>
<dbReference type="EC" id="7.2.2.6" evidence="16"/>
<evidence type="ECO:0000256" key="2">
    <source>
        <dbReference type="ARBA" id="ARBA00022448"/>
    </source>
</evidence>
<dbReference type="OrthoDB" id="9814270at2"/>
<name>A0A0C2EWS3_9PSED</name>
<evidence type="ECO:0000256" key="8">
    <source>
        <dbReference type="ARBA" id="ARBA00022741"/>
    </source>
</evidence>
<evidence type="ECO:0000313" key="19">
    <source>
        <dbReference type="Proteomes" id="UP000031535"/>
    </source>
</evidence>
<dbReference type="SFLD" id="SFLDG00002">
    <property type="entry name" value="C1.7:_P-type_atpase_like"/>
    <property type="match status" value="1"/>
</dbReference>
<dbReference type="PANTHER" id="PTHR43743">
    <property type="entry name" value="POTASSIUM-TRANSPORTING ATPASE ATP-BINDING SUBUNIT"/>
    <property type="match status" value="1"/>
</dbReference>
<dbReference type="GO" id="GO:0005886">
    <property type="term" value="C:plasma membrane"/>
    <property type="evidence" value="ECO:0007669"/>
    <property type="project" value="UniProtKB-SubCell"/>
</dbReference>
<evidence type="ECO:0000256" key="3">
    <source>
        <dbReference type="ARBA" id="ARBA00022475"/>
    </source>
</evidence>
<accession>A0A0C2EWS3</accession>
<feature type="transmembrane region" description="Helical" evidence="16">
    <location>
        <begin position="603"/>
        <end position="626"/>
    </location>
</feature>
<dbReference type="InterPro" id="IPR023298">
    <property type="entry name" value="ATPase_P-typ_TM_dom_sf"/>
</dbReference>
<dbReference type="PRINTS" id="PR00119">
    <property type="entry name" value="CATATPASE"/>
</dbReference>
<dbReference type="Gene3D" id="2.70.150.10">
    <property type="entry name" value="Calcium-transporting ATPase, cytoplasmic transduction domain A"/>
    <property type="match status" value="1"/>
</dbReference>
<dbReference type="PROSITE" id="PS00154">
    <property type="entry name" value="ATPASE_E1_E2"/>
    <property type="match status" value="1"/>
</dbReference>
<keyword evidence="2 16" id="KW-0813">Transport</keyword>
<dbReference type="InterPro" id="IPR023299">
    <property type="entry name" value="ATPase_P-typ_cyto_dom_N"/>
</dbReference>
<evidence type="ECO:0000256" key="14">
    <source>
        <dbReference type="ARBA" id="ARBA00023065"/>
    </source>
</evidence>
<keyword evidence="3 16" id="KW-1003">Cell membrane</keyword>
<proteinExistence type="inferred from homology"/>
<keyword evidence="10 16" id="KW-0460">Magnesium</keyword>
<comment type="caution">
    <text evidence="18">The sequence shown here is derived from an EMBL/GenBank/DDBJ whole genome shotgun (WGS) entry which is preliminary data.</text>
</comment>
<feature type="transmembrane region" description="Helical" evidence="16">
    <location>
        <begin position="670"/>
        <end position="695"/>
    </location>
</feature>
<feature type="transmembrane region" description="Helical" evidence="16">
    <location>
        <begin position="50"/>
        <end position="68"/>
    </location>
</feature>
<keyword evidence="13 16" id="KW-1133">Transmembrane helix</keyword>
<keyword evidence="5 16" id="KW-0597">Phosphoprotein</keyword>
<comment type="subcellular location">
    <subcellularLocation>
        <location evidence="16">Cell membrane</location>
        <topology evidence="16">Multi-pass membrane protein</topology>
    </subcellularLocation>
    <subcellularLocation>
        <location evidence="1">Membrane</location>
    </subcellularLocation>
</comment>
<keyword evidence="6 16" id="KW-0812">Transmembrane</keyword>
<evidence type="ECO:0000259" key="17">
    <source>
        <dbReference type="Pfam" id="PF00122"/>
    </source>
</evidence>
<dbReference type="GO" id="GO:0008556">
    <property type="term" value="F:P-type potassium transmembrane transporter activity"/>
    <property type="evidence" value="ECO:0007669"/>
    <property type="project" value="UniProtKB-UniRule"/>
</dbReference>
<keyword evidence="7 16" id="KW-0479">Metal-binding</keyword>
<evidence type="ECO:0000256" key="16">
    <source>
        <dbReference type="HAMAP-Rule" id="MF_00285"/>
    </source>
</evidence>
<evidence type="ECO:0000256" key="7">
    <source>
        <dbReference type="ARBA" id="ARBA00022723"/>
    </source>
</evidence>
<dbReference type="GO" id="GO:0016887">
    <property type="term" value="F:ATP hydrolysis activity"/>
    <property type="evidence" value="ECO:0007669"/>
    <property type="project" value="InterPro"/>
</dbReference>
<dbReference type="AlphaFoldDB" id="A0A0C2EWS3"/>
<dbReference type="Gene3D" id="3.40.50.1000">
    <property type="entry name" value="HAD superfamily/HAD-like"/>
    <property type="match status" value="1"/>
</dbReference>
<keyword evidence="14 16" id="KW-0406">Ion transport</keyword>
<evidence type="ECO:0000256" key="9">
    <source>
        <dbReference type="ARBA" id="ARBA00022840"/>
    </source>
</evidence>
<keyword evidence="15 16" id="KW-0472">Membrane</keyword>
<dbReference type="PANTHER" id="PTHR43743:SF1">
    <property type="entry name" value="POTASSIUM-TRANSPORTING ATPASE ATP-BINDING SUBUNIT"/>
    <property type="match status" value="1"/>
</dbReference>
<keyword evidence="4 16" id="KW-0633">Potassium transport</keyword>
<keyword evidence="12 16" id="KW-1278">Translocase</keyword>
<keyword evidence="11 16" id="KW-0630">Potassium</keyword>
<feature type="binding site" evidence="16">
    <location>
        <begin position="391"/>
        <end position="398"/>
    </location>
    <ligand>
        <name>ATP</name>
        <dbReference type="ChEBI" id="CHEBI:30616"/>
    </ligand>
</feature>
<dbReference type="InterPro" id="IPR008250">
    <property type="entry name" value="ATPase_P-typ_transduc_dom_A_sf"/>
</dbReference>
<dbReference type="Pfam" id="PF00122">
    <property type="entry name" value="E1-E2_ATPase"/>
    <property type="match status" value="1"/>
</dbReference>
<dbReference type="SUPFAM" id="SSF81665">
    <property type="entry name" value="Calcium ATPase, transmembrane domain M"/>
    <property type="match status" value="1"/>
</dbReference>
<keyword evidence="8 16" id="KW-0547">Nucleotide-binding</keyword>
<organism evidence="18 19">
    <name type="scientific">Pseudomonas batumici</name>
    <dbReference type="NCBI Taxonomy" id="226910"/>
    <lineage>
        <taxon>Bacteria</taxon>
        <taxon>Pseudomonadati</taxon>
        <taxon>Pseudomonadota</taxon>
        <taxon>Gammaproteobacteria</taxon>
        <taxon>Pseudomonadales</taxon>
        <taxon>Pseudomonadaceae</taxon>
        <taxon>Pseudomonas</taxon>
    </lineage>
</organism>
<dbReference type="SUPFAM" id="SSF56784">
    <property type="entry name" value="HAD-like"/>
    <property type="match status" value="1"/>
</dbReference>
<dbReference type="GO" id="GO:0005524">
    <property type="term" value="F:ATP binding"/>
    <property type="evidence" value="ECO:0007669"/>
    <property type="project" value="UniProtKB-UniRule"/>
</dbReference>
<evidence type="ECO:0000256" key="13">
    <source>
        <dbReference type="ARBA" id="ARBA00022989"/>
    </source>
</evidence>
<dbReference type="SFLD" id="SFLDS00003">
    <property type="entry name" value="Haloacid_Dehalogenase"/>
    <property type="match status" value="1"/>
</dbReference>
<evidence type="ECO:0000256" key="11">
    <source>
        <dbReference type="ARBA" id="ARBA00022958"/>
    </source>
</evidence>
<feature type="active site" description="4-aspartylphosphate intermediate" evidence="16">
    <location>
        <position position="323"/>
    </location>
</feature>
<protein>
    <recommendedName>
        <fullName evidence="16">Potassium-transporting ATPase ATP-binding subunit</fullName>
        <ecNumber evidence="16">7.2.2.6</ecNumber>
    </recommendedName>
    <alternativeName>
        <fullName evidence="16">ATP phosphohydrolase [potassium-transporting] B chain</fullName>
    </alternativeName>
    <alternativeName>
        <fullName evidence="16">Potassium-binding and translocating subunit B</fullName>
    </alternativeName>
    <alternativeName>
        <fullName evidence="16">Potassium-translocating ATPase B chain</fullName>
    </alternativeName>
</protein>
<comment type="catalytic activity">
    <reaction evidence="16">
        <text>K(+)(out) + ATP + H2O = K(+)(in) + ADP + phosphate + H(+)</text>
        <dbReference type="Rhea" id="RHEA:16777"/>
        <dbReference type="ChEBI" id="CHEBI:15377"/>
        <dbReference type="ChEBI" id="CHEBI:15378"/>
        <dbReference type="ChEBI" id="CHEBI:29103"/>
        <dbReference type="ChEBI" id="CHEBI:30616"/>
        <dbReference type="ChEBI" id="CHEBI:43474"/>
        <dbReference type="ChEBI" id="CHEBI:456216"/>
        <dbReference type="EC" id="7.2.2.6"/>
    </reaction>
</comment>
<feature type="binding site" evidence="16">
    <location>
        <position position="534"/>
    </location>
    <ligand>
        <name>Mg(2+)</name>
        <dbReference type="ChEBI" id="CHEBI:18420"/>
    </ligand>
</feature>
<comment type="similarity">
    <text evidence="16">Belongs to the cation transport ATPase (P-type) (TC 3.A.3) family. Type IA subfamily.</text>
</comment>
<dbReference type="GO" id="GO:0000287">
    <property type="term" value="F:magnesium ion binding"/>
    <property type="evidence" value="ECO:0007669"/>
    <property type="project" value="UniProtKB-UniRule"/>
</dbReference>
<feature type="binding site" evidence="16">
    <location>
        <position position="364"/>
    </location>
    <ligand>
        <name>ATP</name>
        <dbReference type="ChEBI" id="CHEBI:30616"/>
    </ligand>
</feature>
<feature type="domain" description="P-type ATPase A" evidence="17">
    <location>
        <begin position="124"/>
        <end position="224"/>
    </location>
</feature>
<dbReference type="SFLD" id="SFLDF00027">
    <property type="entry name" value="p-type_atpase"/>
    <property type="match status" value="1"/>
</dbReference>
<dbReference type="InterPro" id="IPR006391">
    <property type="entry name" value="P-type_ATPase_bsu_IA"/>
</dbReference>
<evidence type="ECO:0000256" key="1">
    <source>
        <dbReference type="ARBA" id="ARBA00004370"/>
    </source>
</evidence>
<evidence type="ECO:0000256" key="10">
    <source>
        <dbReference type="ARBA" id="ARBA00022842"/>
    </source>
</evidence>
<dbReference type="Gene3D" id="3.40.1110.10">
    <property type="entry name" value="Calcium-transporting ATPase, cytoplasmic domain N"/>
    <property type="match status" value="1"/>
</dbReference>
<feature type="transmembrane region" description="Helical" evidence="16">
    <location>
        <begin position="632"/>
        <end position="650"/>
    </location>
</feature>
<dbReference type="InterPro" id="IPR036412">
    <property type="entry name" value="HAD-like_sf"/>
</dbReference>
<keyword evidence="19" id="KW-1185">Reference proteome</keyword>
<evidence type="ECO:0000256" key="6">
    <source>
        <dbReference type="ARBA" id="ARBA00022692"/>
    </source>
</evidence>